<evidence type="ECO:0000256" key="1">
    <source>
        <dbReference type="ARBA" id="ARBA00022729"/>
    </source>
</evidence>
<gene>
    <name evidence="3" type="ORF">E4021_10160</name>
</gene>
<dbReference type="RefSeq" id="WP_136459011.1">
    <property type="nucleotide sequence ID" value="NZ_SRSF01000003.1"/>
</dbReference>
<dbReference type="PANTHER" id="PTHR44103:SF1">
    <property type="entry name" value="PROPROTEIN CONVERTASE P"/>
    <property type="match status" value="1"/>
</dbReference>
<protein>
    <recommendedName>
        <fullName evidence="5">T9SS type A sorting domain-containing protein</fullName>
    </recommendedName>
</protein>
<comment type="caution">
    <text evidence="3">The sequence shown here is derived from an EMBL/GenBank/DDBJ whole genome shotgun (WGS) entry which is preliminary data.</text>
</comment>
<feature type="signal peptide" evidence="2">
    <location>
        <begin position="1"/>
        <end position="19"/>
    </location>
</feature>
<dbReference type="EMBL" id="SRSF01000003">
    <property type="protein sequence ID" value="THH39961.1"/>
    <property type="molecule type" value="Genomic_DNA"/>
</dbReference>
<reference evidence="3 4" key="1">
    <citation type="submission" date="2019-04" db="EMBL/GenBank/DDBJ databases">
        <title>Lewinella litorea sp. nov., isolated from a marine sand.</title>
        <authorList>
            <person name="Yoon J.-H."/>
        </authorList>
    </citation>
    <scope>NUCLEOTIDE SEQUENCE [LARGE SCALE GENOMIC DNA]</scope>
    <source>
        <strain evidence="3 4">HSMS-39</strain>
    </source>
</reference>
<evidence type="ECO:0000313" key="4">
    <source>
        <dbReference type="Proteomes" id="UP000308528"/>
    </source>
</evidence>
<keyword evidence="4" id="KW-1185">Reference proteome</keyword>
<accession>A0A4S4NNK7</accession>
<dbReference type="Proteomes" id="UP000308528">
    <property type="component" value="Unassembled WGS sequence"/>
</dbReference>
<dbReference type="Pfam" id="PF13517">
    <property type="entry name" value="FG-GAP_3"/>
    <property type="match status" value="1"/>
</dbReference>
<dbReference type="InterPro" id="IPR013517">
    <property type="entry name" value="FG-GAP"/>
</dbReference>
<dbReference type="AlphaFoldDB" id="A0A4S4NNK7"/>
<dbReference type="OrthoDB" id="9816120at2"/>
<feature type="chain" id="PRO_5020792790" description="T9SS type A sorting domain-containing protein" evidence="2">
    <location>
        <begin position="20"/>
        <end position="744"/>
    </location>
</feature>
<dbReference type="InterPro" id="IPR028994">
    <property type="entry name" value="Integrin_alpha_N"/>
</dbReference>
<dbReference type="PANTHER" id="PTHR44103">
    <property type="entry name" value="PROPROTEIN CONVERTASE P"/>
    <property type="match status" value="1"/>
</dbReference>
<evidence type="ECO:0000256" key="2">
    <source>
        <dbReference type="SAM" id="SignalP"/>
    </source>
</evidence>
<keyword evidence="1 2" id="KW-0732">Signal</keyword>
<evidence type="ECO:0000313" key="3">
    <source>
        <dbReference type="EMBL" id="THH39961.1"/>
    </source>
</evidence>
<evidence type="ECO:0008006" key="5">
    <source>
        <dbReference type="Google" id="ProtNLM"/>
    </source>
</evidence>
<name>A0A4S4NNK7_9BACT</name>
<proteinExistence type="predicted"/>
<dbReference type="SUPFAM" id="SSF69318">
    <property type="entry name" value="Integrin alpha N-terminal domain"/>
    <property type="match status" value="2"/>
</dbReference>
<sequence>MIRPLLFAALLIGCLPLTAQFSLEPAQPVVSRADGTPLPLAWLGGLNAPQWMTTDLDGDGVADLYLFDRAGDAQIALRGTGAGQYRPAPELTGGFPTDLNAWVILRDYDGDGNDDLFTYSAAFGGLRIYRGRRSAEGLLTFDNAPTYSGLRYPFGNGTVPIFVTSIDYPAVDDLDGDGDLDILTFSVAGGYVEYFRNQSVERGFGRDTLLFTLEDECWGGFFESGLTSALDLAARPGECARSQLPGMPVEPRHSGSTILTLDYDGDGLKDIMLGDISFEYLVLGRNTGTPEEAFISSQDPTWNSDGTVANIPFFPAAYHLDIDQDGVRDIVASPSQTLNAEDVNVGWYYRNRGTDAAPDFAFQDSQLLVRESLDFGSGSRPAIFDYDADGRPDLVVGNTENYSSDGRINSRLRLIRNVTPPGGSPAFILADDDYLGLSRFQSTTSAFTPVFGDLDGDGDADAIIGERSGQLIYLENTAGAGRPAAFAEPVFGYMELDAGQVAVPDIVDLDRDGRSDLVVGGYDGRIRFYRNVGTPTNPFFDPDTGAPGNALQLGGVNTNRPGFSTGYPSPLVLTYPDRFLLVTGNRAGTLEAYSFTDYTLPFTPLNDTVAGLDVGSFSVPAAGDLDADGSLEFILGNERGGLTYYRSDLPAEAPTTGLFTPLEPTFTFRAFPNPASGTVRLADLPGARVQNLLVLTATGRIVLHERIDGRREHRMDLTDLPPGIYAVRLETAGEVGIIRLVLTY</sequence>
<organism evidence="3 4">
    <name type="scientific">Neolewinella litorea</name>
    <dbReference type="NCBI Taxonomy" id="2562452"/>
    <lineage>
        <taxon>Bacteria</taxon>
        <taxon>Pseudomonadati</taxon>
        <taxon>Bacteroidota</taxon>
        <taxon>Saprospiria</taxon>
        <taxon>Saprospirales</taxon>
        <taxon>Lewinellaceae</taxon>
        <taxon>Neolewinella</taxon>
    </lineage>
</organism>
<dbReference type="Gene3D" id="2.130.10.130">
    <property type="entry name" value="Integrin alpha, N-terminal"/>
    <property type="match status" value="1"/>
</dbReference>